<dbReference type="Pfam" id="PF03626">
    <property type="entry name" value="COX4_pro"/>
    <property type="match status" value="1"/>
</dbReference>
<dbReference type="InterPro" id="IPR005171">
    <property type="entry name" value="Cyt_c_oxidase_su4_prok"/>
</dbReference>
<comment type="caution">
    <text evidence="7">The sequence shown here is derived from an EMBL/GenBank/DDBJ whole genome shotgun (WGS) entry which is preliminary data.</text>
</comment>
<evidence type="ECO:0000256" key="1">
    <source>
        <dbReference type="ARBA" id="ARBA00004651"/>
    </source>
</evidence>
<accession>A0AAJ1X640</accession>
<dbReference type="GO" id="GO:0005886">
    <property type="term" value="C:plasma membrane"/>
    <property type="evidence" value="ECO:0007669"/>
    <property type="project" value="UniProtKB-SubCell"/>
</dbReference>
<evidence type="ECO:0000256" key="6">
    <source>
        <dbReference type="SAM" id="Phobius"/>
    </source>
</evidence>
<organism evidence="7 8">
    <name type="scientific">Rhodalgimonas zhirmunskyi</name>
    <dbReference type="NCBI Taxonomy" id="2964767"/>
    <lineage>
        <taxon>Bacteria</taxon>
        <taxon>Pseudomonadati</taxon>
        <taxon>Pseudomonadota</taxon>
        <taxon>Alphaproteobacteria</taxon>
        <taxon>Rhodobacterales</taxon>
        <taxon>Roseobacteraceae</taxon>
        <taxon>Rhodalgimonas</taxon>
    </lineage>
</organism>
<keyword evidence="2" id="KW-1003">Cell membrane</keyword>
<dbReference type="Proteomes" id="UP001227162">
    <property type="component" value="Unassembled WGS sequence"/>
</dbReference>
<comment type="subcellular location">
    <subcellularLocation>
        <location evidence="1">Cell membrane</location>
        <topology evidence="1">Multi-pass membrane protein</topology>
    </subcellularLocation>
</comment>
<keyword evidence="4 6" id="KW-1133">Transmembrane helix</keyword>
<keyword evidence="8" id="KW-1185">Reference proteome</keyword>
<evidence type="ECO:0000256" key="3">
    <source>
        <dbReference type="ARBA" id="ARBA00022692"/>
    </source>
</evidence>
<keyword evidence="3 6" id="KW-0812">Transmembrane</keyword>
<gene>
    <name evidence="7" type="ORF">NOI20_13440</name>
</gene>
<sequence length="83" mass="8399">MTATQGWLALVILSGGSTLIAWWGGTGVLVALAILTLAWAKAQIVLNVYLGLSEAPGWSRGFALVLGLFMLGAMGLAVAAGAV</sequence>
<dbReference type="RefSeq" id="WP_317626723.1">
    <property type="nucleotide sequence ID" value="NZ_JANFFA010000003.1"/>
</dbReference>
<protein>
    <submittedName>
        <fullName evidence="7">Cytochrome C oxidase subunit IV family protein</fullName>
    </submittedName>
</protein>
<reference evidence="7" key="2">
    <citation type="submission" date="2023-04" db="EMBL/GenBank/DDBJ databases">
        <title>'Rhodoalgimonas zhirmunskyi' gen. nov., isolated from a red alga.</title>
        <authorList>
            <person name="Nedashkovskaya O.I."/>
            <person name="Otstavnykh N.Y."/>
            <person name="Bystritskaya E.P."/>
            <person name="Balabanova L.A."/>
            <person name="Isaeva M.P."/>
        </authorList>
    </citation>
    <scope>NUCLEOTIDE SEQUENCE</scope>
    <source>
        <strain evidence="7">10Alg 79</strain>
    </source>
</reference>
<evidence type="ECO:0000313" key="7">
    <source>
        <dbReference type="EMBL" id="MDQ2095121.1"/>
    </source>
</evidence>
<proteinExistence type="predicted"/>
<keyword evidence="5 6" id="KW-0472">Membrane</keyword>
<evidence type="ECO:0000313" key="8">
    <source>
        <dbReference type="Proteomes" id="UP001227162"/>
    </source>
</evidence>
<reference evidence="7" key="1">
    <citation type="submission" date="2022-07" db="EMBL/GenBank/DDBJ databases">
        <authorList>
            <person name="Otstavnykh N."/>
            <person name="Isaeva M."/>
            <person name="Bystritskaya E."/>
        </authorList>
    </citation>
    <scope>NUCLEOTIDE SEQUENCE</scope>
    <source>
        <strain evidence="7">10Alg 79</strain>
    </source>
</reference>
<name>A0AAJ1X640_9RHOB</name>
<evidence type="ECO:0000256" key="5">
    <source>
        <dbReference type="ARBA" id="ARBA00023136"/>
    </source>
</evidence>
<evidence type="ECO:0000256" key="2">
    <source>
        <dbReference type="ARBA" id="ARBA00022475"/>
    </source>
</evidence>
<dbReference type="AlphaFoldDB" id="A0AAJ1X640"/>
<feature type="transmembrane region" description="Helical" evidence="6">
    <location>
        <begin position="20"/>
        <end position="40"/>
    </location>
</feature>
<dbReference type="EMBL" id="JANFFA010000003">
    <property type="protein sequence ID" value="MDQ2095121.1"/>
    <property type="molecule type" value="Genomic_DNA"/>
</dbReference>
<feature type="transmembrane region" description="Helical" evidence="6">
    <location>
        <begin position="61"/>
        <end position="82"/>
    </location>
</feature>
<evidence type="ECO:0000256" key="4">
    <source>
        <dbReference type="ARBA" id="ARBA00022989"/>
    </source>
</evidence>